<keyword evidence="5" id="KW-0808">Transferase</keyword>
<dbReference type="SUPFAM" id="SSF47616">
    <property type="entry name" value="GST C-terminal domain-like"/>
    <property type="match status" value="1"/>
</dbReference>
<reference evidence="4 6" key="1">
    <citation type="submission" date="2015-11" db="EMBL/GenBank/DDBJ databases">
        <title>Genomic analysis of 38 Legionella species identifies large and diverse effector repertoires.</title>
        <authorList>
            <person name="Burstein D."/>
            <person name="Amaro F."/>
            <person name="Zusman T."/>
            <person name="Lifshitz Z."/>
            <person name="Cohen O."/>
            <person name="Gilbert J.A."/>
            <person name="Pupko T."/>
            <person name="Shuman H.A."/>
            <person name="Segal G."/>
        </authorList>
    </citation>
    <scope>NUCLEOTIDE SEQUENCE [LARGE SCALE GENOMIC DNA]</scope>
    <source>
        <strain evidence="4 6">CDC#1407-AL-14</strain>
    </source>
</reference>
<dbReference type="InterPro" id="IPR036249">
    <property type="entry name" value="Thioredoxin-like_sf"/>
</dbReference>
<dbReference type="GO" id="GO:0006559">
    <property type="term" value="P:L-phenylalanine catabolic process"/>
    <property type="evidence" value="ECO:0007669"/>
    <property type="project" value="TreeGrafter"/>
</dbReference>
<dbReference type="CDD" id="cd03042">
    <property type="entry name" value="GST_N_Zeta"/>
    <property type="match status" value="1"/>
</dbReference>
<dbReference type="GO" id="GO:0004364">
    <property type="term" value="F:glutathione transferase activity"/>
    <property type="evidence" value="ECO:0007669"/>
    <property type="project" value="TreeGrafter"/>
</dbReference>
<evidence type="ECO:0000313" key="6">
    <source>
        <dbReference type="Proteomes" id="UP000054735"/>
    </source>
</evidence>
<evidence type="ECO:0000313" key="7">
    <source>
        <dbReference type="Proteomes" id="UP000255066"/>
    </source>
</evidence>
<dbReference type="InterPro" id="IPR004045">
    <property type="entry name" value="Glutathione_S-Trfase_N"/>
</dbReference>
<dbReference type="Gene3D" id="1.20.1050.10">
    <property type="match status" value="1"/>
</dbReference>
<dbReference type="Proteomes" id="UP000054735">
    <property type="component" value="Unassembled WGS sequence"/>
</dbReference>
<dbReference type="GO" id="GO:0006749">
    <property type="term" value="P:glutathione metabolic process"/>
    <property type="evidence" value="ECO:0007669"/>
    <property type="project" value="TreeGrafter"/>
</dbReference>
<comment type="similarity">
    <text evidence="1">Belongs to the GST superfamily. Zeta family.</text>
</comment>
<dbReference type="GO" id="GO:0005737">
    <property type="term" value="C:cytoplasm"/>
    <property type="evidence" value="ECO:0007669"/>
    <property type="project" value="InterPro"/>
</dbReference>
<evidence type="ECO:0000313" key="4">
    <source>
        <dbReference type="EMBL" id="KTC68069.1"/>
    </source>
</evidence>
<dbReference type="NCBIfam" id="TIGR01262">
    <property type="entry name" value="maiA"/>
    <property type="match status" value="1"/>
</dbReference>
<dbReference type="InterPro" id="IPR005955">
    <property type="entry name" value="GST_Zeta"/>
</dbReference>
<name>A0A378I9C3_9GAMM</name>
<dbReference type="InterPro" id="IPR010987">
    <property type="entry name" value="Glutathione-S-Trfase_C-like"/>
</dbReference>
<dbReference type="InterPro" id="IPR036282">
    <property type="entry name" value="Glutathione-S-Trfase_C_sf"/>
</dbReference>
<protein>
    <submittedName>
        <fullName evidence="5">Glutathione S-transferase (Maleylacetoacetate isomerase)</fullName>
    </submittedName>
</protein>
<feature type="domain" description="GST N-terminal" evidence="2">
    <location>
        <begin position="1"/>
        <end position="82"/>
    </location>
</feature>
<dbReference type="PROSITE" id="PS50404">
    <property type="entry name" value="GST_NTER"/>
    <property type="match status" value="1"/>
</dbReference>
<dbReference type="SFLD" id="SFLDG00358">
    <property type="entry name" value="Main_(cytGST)"/>
    <property type="match status" value="1"/>
</dbReference>
<accession>A0A378I9C3</accession>
<feature type="domain" description="GST C-terminal" evidence="3">
    <location>
        <begin position="87"/>
        <end position="209"/>
    </location>
</feature>
<dbReference type="SFLD" id="SFLDS00019">
    <property type="entry name" value="Glutathione_Transferase_(cytos"/>
    <property type="match status" value="1"/>
</dbReference>
<dbReference type="EMBL" id="UGNW01000001">
    <property type="protein sequence ID" value="STX31221.1"/>
    <property type="molecule type" value="Genomic_DNA"/>
</dbReference>
<dbReference type="Gene3D" id="3.40.30.10">
    <property type="entry name" value="Glutaredoxin"/>
    <property type="match status" value="1"/>
</dbReference>
<dbReference type="InterPro" id="IPR004046">
    <property type="entry name" value="GST_C"/>
</dbReference>
<dbReference type="InterPro" id="IPR034330">
    <property type="entry name" value="GST_Zeta_C"/>
</dbReference>
<dbReference type="GO" id="GO:0016034">
    <property type="term" value="F:maleylacetoacetate isomerase activity"/>
    <property type="evidence" value="ECO:0007669"/>
    <property type="project" value="TreeGrafter"/>
</dbReference>
<dbReference type="Proteomes" id="UP000255066">
    <property type="component" value="Unassembled WGS sequence"/>
</dbReference>
<dbReference type="PANTHER" id="PTHR42673">
    <property type="entry name" value="MALEYLACETOACETATE ISOMERASE"/>
    <property type="match status" value="1"/>
</dbReference>
<dbReference type="InterPro" id="IPR040079">
    <property type="entry name" value="Glutathione_S-Trfase"/>
</dbReference>
<dbReference type="SUPFAM" id="SSF52833">
    <property type="entry name" value="Thioredoxin-like"/>
    <property type="match status" value="1"/>
</dbReference>
<evidence type="ECO:0000313" key="5">
    <source>
        <dbReference type="EMBL" id="STX31221.1"/>
    </source>
</evidence>
<dbReference type="STRING" id="28083.Lbir_2671"/>
<dbReference type="PROSITE" id="PS50405">
    <property type="entry name" value="GST_CTER"/>
    <property type="match status" value="1"/>
</dbReference>
<keyword evidence="5" id="KW-0413">Isomerase</keyword>
<dbReference type="EMBL" id="LNXT01000048">
    <property type="protein sequence ID" value="KTC68069.1"/>
    <property type="molecule type" value="Genomic_DNA"/>
</dbReference>
<dbReference type="Pfam" id="PF13417">
    <property type="entry name" value="GST_N_3"/>
    <property type="match status" value="1"/>
</dbReference>
<dbReference type="RefSeq" id="WP_058524665.1">
    <property type="nucleotide sequence ID" value="NZ_CAAAHV010000013.1"/>
</dbReference>
<dbReference type="AlphaFoldDB" id="A0A378I9C3"/>
<keyword evidence="6" id="KW-1185">Reference proteome</keyword>
<reference evidence="5 7" key="2">
    <citation type="submission" date="2018-06" db="EMBL/GenBank/DDBJ databases">
        <authorList>
            <consortium name="Pathogen Informatics"/>
            <person name="Doyle S."/>
        </authorList>
    </citation>
    <scope>NUCLEOTIDE SEQUENCE [LARGE SCALE GENOMIC DNA]</scope>
    <source>
        <strain evidence="5 7">NCTC12437</strain>
    </source>
</reference>
<dbReference type="CDD" id="cd03191">
    <property type="entry name" value="GST_C_Zeta"/>
    <property type="match status" value="1"/>
</dbReference>
<dbReference type="InterPro" id="IPR034333">
    <property type="entry name" value="GST_Zeta_N"/>
</dbReference>
<dbReference type="PANTHER" id="PTHR42673:SF21">
    <property type="entry name" value="GLUTATHIONE S-TRANSFERASE YFCF"/>
    <property type="match status" value="1"/>
</dbReference>
<evidence type="ECO:0000259" key="2">
    <source>
        <dbReference type="PROSITE" id="PS50404"/>
    </source>
</evidence>
<dbReference type="Pfam" id="PF00043">
    <property type="entry name" value="GST_C"/>
    <property type="match status" value="1"/>
</dbReference>
<dbReference type="OrthoDB" id="509852at2"/>
<evidence type="ECO:0000256" key="1">
    <source>
        <dbReference type="ARBA" id="ARBA00010007"/>
    </source>
</evidence>
<evidence type="ECO:0000259" key="3">
    <source>
        <dbReference type="PROSITE" id="PS50405"/>
    </source>
</evidence>
<gene>
    <name evidence="5" type="primary">sspA_2</name>
    <name evidence="4" type="ORF">Lbir_2671</name>
    <name evidence="5" type="ORF">NCTC12437_00992</name>
</gene>
<organism evidence="5 7">
    <name type="scientific">Legionella birminghamensis</name>
    <dbReference type="NCBI Taxonomy" id="28083"/>
    <lineage>
        <taxon>Bacteria</taxon>
        <taxon>Pseudomonadati</taxon>
        <taxon>Pseudomonadota</taxon>
        <taxon>Gammaproteobacteria</taxon>
        <taxon>Legionellales</taxon>
        <taxon>Legionellaceae</taxon>
        <taxon>Legionella</taxon>
    </lineage>
</organism>
<proteinExistence type="inferred from homology"/>
<sequence>MKLYDYYRSTASYRVRIALNIKNISYERIAVHLVNNGGEHHHPDYLNLNPQGLVPTLDEHGHIVTQSLAIIEYLDEISPTPPLLPATPFGRAQVRSLALLIACDMHPLNNLRVLNQLRSQFGADEAQIHEWYHRWLKEGFDAFERRLSAIPHKHHYCYGNEVSLADICLIPQVYNAKRFGFPMDEYPLINEIEAYCLGLAAFKNAAPEG</sequence>